<reference evidence="3 4" key="1">
    <citation type="journal article" date="2015" name="Nature">
        <title>rRNA introns, odd ribosomes, and small enigmatic genomes across a large radiation of phyla.</title>
        <authorList>
            <person name="Brown C.T."/>
            <person name="Hug L.A."/>
            <person name="Thomas B.C."/>
            <person name="Sharon I."/>
            <person name="Castelle C.J."/>
            <person name="Singh A."/>
            <person name="Wilkins M.J."/>
            <person name="Williams K.H."/>
            <person name="Banfield J.F."/>
        </authorList>
    </citation>
    <scope>NUCLEOTIDE SEQUENCE [LARGE SCALE GENOMIC DNA]</scope>
</reference>
<comment type="caution">
    <text evidence="3">The sequence shown here is derived from an EMBL/GenBank/DDBJ whole genome shotgun (WGS) entry which is preliminary data.</text>
</comment>
<accession>A0A837HQS6</accession>
<dbReference type="InterPro" id="IPR036265">
    <property type="entry name" value="HIT-like_sf"/>
</dbReference>
<gene>
    <name evidence="3" type="ORF">UT27_C0006G0005</name>
</gene>
<dbReference type="GO" id="GO:0003824">
    <property type="term" value="F:catalytic activity"/>
    <property type="evidence" value="ECO:0007669"/>
    <property type="project" value="InterPro"/>
</dbReference>
<dbReference type="PANTHER" id="PTHR46648">
    <property type="entry name" value="HIT FAMILY PROTEIN 1"/>
    <property type="match status" value="1"/>
</dbReference>
<protein>
    <submittedName>
        <fullName evidence="3">Histidine triad (HIT) protein</fullName>
    </submittedName>
</protein>
<sequence>MAKYETTTKDNKCIFCEISAGNIQTAGKFWEDEEFMAWLAIDPNTKGFSCVIPKQHFGSDVLKMPDDVLQRFIIASKKVANILENYFDDVGRVGLMVEGTGIDHAHIKLVPLHGTENLKKGIWEQVLSGKEFWFDKYEGWISSGSGPMADPEELKKLASEIRQHYGNKK</sequence>
<dbReference type="InterPro" id="IPR001310">
    <property type="entry name" value="Histidine_triad_HIT"/>
</dbReference>
<evidence type="ECO:0000313" key="3">
    <source>
        <dbReference type="EMBL" id="KKR01693.1"/>
    </source>
</evidence>
<dbReference type="EMBL" id="LBWE01000006">
    <property type="protein sequence ID" value="KKR01693.1"/>
    <property type="molecule type" value="Genomic_DNA"/>
</dbReference>
<dbReference type="PROSITE" id="PS51084">
    <property type="entry name" value="HIT_2"/>
    <property type="match status" value="1"/>
</dbReference>
<evidence type="ECO:0000313" key="4">
    <source>
        <dbReference type="Proteomes" id="UP000033998"/>
    </source>
</evidence>
<evidence type="ECO:0000259" key="2">
    <source>
        <dbReference type="PROSITE" id="PS51084"/>
    </source>
</evidence>
<evidence type="ECO:0000256" key="1">
    <source>
        <dbReference type="PROSITE-ProRule" id="PRU00464"/>
    </source>
</evidence>
<feature type="domain" description="HIT" evidence="2">
    <location>
        <begin position="14"/>
        <end position="120"/>
    </location>
</feature>
<dbReference type="Proteomes" id="UP000033998">
    <property type="component" value="Unassembled WGS sequence"/>
</dbReference>
<dbReference type="GO" id="GO:0009117">
    <property type="term" value="P:nucleotide metabolic process"/>
    <property type="evidence" value="ECO:0007669"/>
    <property type="project" value="TreeGrafter"/>
</dbReference>
<proteinExistence type="predicted"/>
<dbReference type="InterPro" id="IPR011146">
    <property type="entry name" value="HIT-like"/>
</dbReference>
<dbReference type="Pfam" id="PF01230">
    <property type="entry name" value="HIT"/>
    <property type="match status" value="1"/>
</dbReference>
<name>A0A837HQS6_9BACT</name>
<comment type="caution">
    <text evidence="1">Lacks conserved residue(s) required for the propagation of feature annotation.</text>
</comment>
<dbReference type="SUPFAM" id="SSF54197">
    <property type="entry name" value="HIT-like"/>
    <property type="match status" value="1"/>
</dbReference>
<organism evidence="3 4">
    <name type="scientific">Candidatus Nomurabacteria bacterium GW2011_GWD2_39_12</name>
    <dbReference type="NCBI Taxonomy" id="1618759"/>
    <lineage>
        <taxon>Bacteria</taxon>
        <taxon>Candidatus Nomuraibacteriota</taxon>
    </lineage>
</organism>
<dbReference type="AlphaFoldDB" id="A0A837HQS6"/>
<dbReference type="PANTHER" id="PTHR46648:SF1">
    <property type="entry name" value="ADENOSINE 5'-MONOPHOSPHORAMIDASE HNT1"/>
    <property type="match status" value="1"/>
</dbReference>
<dbReference type="Gene3D" id="3.30.428.10">
    <property type="entry name" value="HIT-like"/>
    <property type="match status" value="1"/>
</dbReference>